<dbReference type="EMBL" id="JQGA01001272">
    <property type="protein sequence ID" value="KGO67628.1"/>
    <property type="molecule type" value="Genomic_DNA"/>
</dbReference>
<comment type="caution">
    <text evidence="1">The sequence shown here is derived from an EMBL/GenBank/DDBJ whole genome shotgun (WGS) entry which is preliminary data.</text>
</comment>
<dbReference type="Proteomes" id="UP000030104">
    <property type="component" value="Unassembled WGS sequence"/>
</dbReference>
<accession>A0A0A2KL14</accession>
<proteinExistence type="predicted"/>
<reference evidence="1 2" key="1">
    <citation type="journal article" date="2015" name="Mol. Plant Microbe Interact.">
        <title>Genome, transcriptome, and functional analyses of Penicillium expansum provide new insights into secondary metabolism and pathogenicity.</title>
        <authorList>
            <person name="Ballester A.R."/>
            <person name="Marcet-Houben M."/>
            <person name="Levin E."/>
            <person name="Sela N."/>
            <person name="Selma-Lazaro C."/>
            <person name="Carmona L."/>
            <person name="Wisniewski M."/>
            <person name="Droby S."/>
            <person name="Gonzalez-Candelas L."/>
            <person name="Gabaldon T."/>
        </authorList>
    </citation>
    <scope>NUCLEOTIDE SEQUENCE [LARGE SCALE GENOMIC DNA]</scope>
    <source>
        <strain evidence="1 2">PHI-1</strain>
    </source>
</reference>
<dbReference type="PhylomeDB" id="A0A0A2KL14"/>
<organism evidence="1 2">
    <name type="scientific">Penicillium italicum</name>
    <name type="common">Blue mold</name>
    <dbReference type="NCBI Taxonomy" id="40296"/>
    <lineage>
        <taxon>Eukaryota</taxon>
        <taxon>Fungi</taxon>
        <taxon>Dikarya</taxon>
        <taxon>Ascomycota</taxon>
        <taxon>Pezizomycotina</taxon>
        <taxon>Eurotiomycetes</taxon>
        <taxon>Eurotiomycetidae</taxon>
        <taxon>Eurotiales</taxon>
        <taxon>Aspergillaceae</taxon>
        <taxon>Penicillium</taxon>
    </lineage>
</organism>
<gene>
    <name evidence="1" type="ORF">PITC_063910</name>
</gene>
<name>A0A0A2KL14_PENIT</name>
<evidence type="ECO:0000313" key="2">
    <source>
        <dbReference type="Proteomes" id="UP000030104"/>
    </source>
</evidence>
<evidence type="ECO:0000313" key="1">
    <source>
        <dbReference type="EMBL" id="KGO67628.1"/>
    </source>
</evidence>
<sequence>MKLCGVSRLRTHVAEVVWTSPGKLNNYVVSGGRLLISSICCGFRYSGSILILFHRGHRRKW</sequence>
<protein>
    <submittedName>
        <fullName evidence="1">Uncharacterized protein</fullName>
    </submittedName>
</protein>
<dbReference type="AlphaFoldDB" id="A0A0A2KL14"/>
<keyword evidence="2" id="KW-1185">Reference proteome</keyword>
<dbReference type="HOGENOM" id="CLU_2923363_0_0_1"/>